<dbReference type="Pfam" id="PF05147">
    <property type="entry name" value="LANC_like"/>
    <property type="match status" value="1"/>
</dbReference>
<dbReference type="GO" id="GO:0031179">
    <property type="term" value="P:peptide modification"/>
    <property type="evidence" value="ECO:0007669"/>
    <property type="project" value="InterPro"/>
</dbReference>
<evidence type="ECO:0000313" key="3">
    <source>
        <dbReference type="EMBL" id="TWJ07713.1"/>
    </source>
</evidence>
<keyword evidence="1" id="KW-0862">Zinc</keyword>
<accession>A0A562UQ22</accession>
<dbReference type="EMBL" id="VLLL01000010">
    <property type="protein sequence ID" value="TWJ07713.1"/>
    <property type="molecule type" value="Genomic_DNA"/>
</dbReference>
<dbReference type="GO" id="GO:0046872">
    <property type="term" value="F:metal ion binding"/>
    <property type="evidence" value="ECO:0007669"/>
    <property type="project" value="UniProtKB-KW"/>
</dbReference>
<dbReference type="InterPro" id="IPR007822">
    <property type="entry name" value="LANC-like"/>
</dbReference>
<organism evidence="3 4">
    <name type="scientific">Stackebrandtia albiflava</name>
    <dbReference type="NCBI Taxonomy" id="406432"/>
    <lineage>
        <taxon>Bacteria</taxon>
        <taxon>Bacillati</taxon>
        <taxon>Actinomycetota</taxon>
        <taxon>Actinomycetes</taxon>
        <taxon>Glycomycetales</taxon>
        <taxon>Glycomycetaceae</taxon>
        <taxon>Stackebrandtia</taxon>
    </lineage>
</organism>
<evidence type="ECO:0000256" key="1">
    <source>
        <dbReference type="PIRSR" id="PIRSR607822-1"/>
    </source>
</evidence>
<dbReference type="PRINTS" id="PR01955">
    <property type="entry name" value="LANCFRANKIA"/>
</dbReference>
<dbReference type="RefSeq" id="WP_147143811.1">
    <property type="nucleotide sequence ID" value="NZ_VLLL01000010.1"/>
</dbReference>
<dbReference type="Gene3D" id="1.50.10.20">
    <property type="match status" value="1"/>
</dbReference>
<dbReference type="CDD" id="cd04793">
    <property type="entry name" value="LanC"/>
    <property type="match status" value="1"/>
</dbReference>
<dbReference type="PRINTS" id="PR01950">
    <property type="entry name" value="LANCSUPER"/>
</dbReference>
<evidence type="ECO:0000256" key="2">
    <source>
        <dbReference type="SAM" id="MobiDB-lite"/>
    </source>
</evidence>
<evidence type="ECO:0000313" key="4">
    <source>
        <dbReference type="Proteomes" id="UP000321617"/>
    </source>
</evidence>
<feature type="binding site" evidence="1">
    <location>
        <position position="325"/>
    </location>
    <ligand>
        <name>Zn(2+)</name>
        <dbReference type="ChEBI" id="CHEBI:29105"/>
    </ligand>
</feature>
<dbReference type="OrthoDB" id="1882482at2"/>
<dbReference type="SUPFAM" id="SSF158745">
    <property type="entry name" value="LanC-like"/>
    <property type="match status" value="1"/>
</dbReference>
<dbReference type="SMART" id="SM01260">
    <property type="entry name" value="LANC_like"/>
    <property type="match status" value="1"/>
</dbReference>
<dbReference type="AlphaFoldDB" id="A0A562UQ22"/>
<feature type="binding site" evidence="1">
    <location>
        <position position="326"/>
    </location>
    <ligand>
        <name>Zn(2+)</name>
        <dbReference type="ChEBI" id="CHEBI:29105"/>
    </ligand>
</feature>
<protein>
    <submittedName>
        <fullName evidence="3">Lanthionine synthetase-like protein</fullName>
    </submittedName>
</protein>
<feature type="region of interest" description="Disordered" evidence="2">
    <location>
        <begin position="1"/>
        <end position="31"/>
    </location>
</feature>
<reference evidence="3 4" key="1">
    <citation type="journal article" date="2013" name="Stand. Genomic Sci.">
        <title>Genomic Encyclopedia of Type Strains, Phase I: The one thousand microbial genomes (KMG-I) project.</title>
        <authorList>
            <person name="Kyrpides N.C."/>
            <person name="Woyke T."/>
            <person name="Eisen J.A."/>
            <person name="Garrity G."/>
            <person name="Lilburn T.G."/>
            <person name="Beck B.J."/>
            <person name="Whitman W.B."/>
            <person name="Hugenholtz P."/>
            <person name="Klenk H.P."/>
        </authorList>
    </citation>
    <scope>NUCLEOTIDE SEQUENCE [LARGE SCALE GENOMIC DNA]</scope>
    <source>
        <strain evidence="3 4">DSM 45044</strain>
    </source>
</reference>
<name>A0A562UQ22_9ACTN</name>
<feature type="binding site" evidence="1">
    <location>
        <position position="276"/>
    </location>
    <ligand>
        <name>Zn(2+)</name>
        <dbReference type="ChEBI" id="CHEBI:29105"/>
    </ligand>
</feature>
<dbReference type="InterPro" id="IPR033889">
    <property type="entry name" value="LanC"/>
</dbReference>
<keyword evidence="1" id="KW-0479">Metal-binding</keyword>
<dbReference type="Proteomes" id="UP000321617">
    <property type="component" value="Unassembled WGS sequence"/>
</dbReference>
<proteinExistence type="predicted"/>
<keyword evidence="4" id="KW-1185">Reference proteome</keyword>
<comment type="caution">
    <text evidence="3">The sequence shown here is derived from an EMBL/GenBank/DDBJ whole genome shotgun (WGS) entry which is preliminary data.</text>
</comment>
<gene>
    <name evidence="3" type="ORF">LX16_4873</name>
</gene>
<sequence length="399" mass="43297">MSHPPLVQQTMHTAMPGDVPPVPTGESTAPTAQSLGQGAAGIALAWVQYASRNPAYWATAHRWIQATTARPISTGTAAGLYAGAPAVTFLLHMADRAFPGRYRRHLNELLPHVTKSAHRRVDDGLTRIAQQRPTCFGEYDLITGLTGLGRLLLSCRPFDTALERILSFLVALTQPIRLDGRWMPGWWVDHDPDPTLPTPGGHANNGIAHGITGPLALLSLAYQIGVRVDGHDTAIDRITAHLRKTACHDADGTWWPHWTSDKNTIPHSHPPRPSWCYGSPGIARALQLAGIARSDIALKRWSESVLIASLSHERYTHQLRDVGICHGWAGAYLTAVHAAKDSASPRLQQLTADLAQQFAKAQTTREHSLLTGAAGAALARLHHDTTTPTLGWEACLLLI</sequence>